<organism evidence="2 3">
    <name type="scientific">Coptotermes formosanus</name>
    <name type="common">Formosan subterranean termite</name>
    <dbReference type="NCBI Taxonomy" id="36987"/>
    <lineage>
        <taxon>Eukaryota</taxon>
        <taxon>Metazoa</taxon>
        <taxon>Ecdysozoa</taxon>
        <taxon>Arthropoda</taxon>
        <taxon>Hexapoda</taxon>
        <taxon>Insecta</taxon>
        <taxon>Pterygota</taxon>
        <taxon>Neoptera</taxon>
        <taxon>Polyneoptera</taxon>
        <taxon>Dictyoptera</taxon>
        <taxon>Blattodea</taxon>
        <taxon>Blattoidea</taxon>
        <taxon>Termitoidae</taxon>
        <taxon>Rhinotermitidae</taxon>
        <taxon>Coptotermes</taxon>
    </lineage>
</organism>
<evidence type="ECO:0000313" key="2">
    <source>
        <dbReference type="EMBL" id="GFG30549.1"/>
    </source>
</evidence>
<dbReference type="GO" id="GO:0005737">
    <property type="term" value="C:cytoplasm"/>
    <property type="evidence" value="ECO:0007669"/>
    <property type="project" value="TreeGrafter"/>
</dbReference>
<protein>
    <recommendedName>
        <fullName evidence="1">PPIase cyclophilin-type domain-containing protein</fullName>
    </recommendedName>
</protein>
<dbReference type="SUPFAM" id="SSF50891">
    <property type="entry name" value="Cyclophilin-like"/>
    <property type="match status" value="1"/>
</dbReference>
<dbReference type="PANTHER" id="PTHR11071:SF577">
    <property type="entry name" value="PEPTIDYL-PROLYL CIS-TRANS ISOMERASE"/>
    <property type="match status" value="1"/>
</dbReference>
<dbReference type="GO" id="GO:0016018">
    <property type="term" value="F:cyclosporin A binding"/>
    <property type="evidence" value="ECO:0007669"/>
    <property type="project" value="TreeGrafter"/>
</dbReference>
<dbReference type="PROSITE" id="PS50072">
    <property type="entry name" value="CSA_PPIASE_2"/>
    <property type="match status" value="1"/>
</dbReference>
<dbReference type="GO" id="GO:0006457">
    <property type="term" value="P:protein folding"/>
    <property type="evidence" value="ECO:0007669"/>
    <property type="project" value="TreeGrafter"/>
</dbReference>
<dbReference type="InterPro" id="IPR002130">
    <property type="entry name" value="Cyclophilin-type_PPIase_dom"/>
</dbReference>
<dbReference type="Gene3D" id="2.40.100.10">
    <property type="entry name" value="Cyclophilin-like"/>
    <property type="match status" value="1"/>
</dbReference>
<dbReference type="Proteomes" id="UP000502823">
    <property type="component" value="Unassembled WGS sequence"/>
</dbReference>
<sequence>MLLPAVIEHFEHQMCFCVPEVPCILGVLQCWNQSCQVQYIYRHVNVRLLQMAAENQHPASLTHLISGAVKVWCNTCLKVADAECSAHDICNLELGKKRLNDRLHCLLEQADTELDREIKVREPQLCHLQAAHQAWTSSLVAHIEEEMNAQSMALTVARSELELLDNFKKLSDEDDPSNVVSAINSIEGMLTSKQSHLKTAIRQATLMSVLQVCHIKIQPVLDSHNKNKDKPQNLLIEIGGSNSDEEKALVYLLYHILEEKGGKTGTFDESWHVVDRARKMKNKVGQEGQDGNKSQPFDAMSAVDRTNLVSTAAISMESLPSTCNTRIIINKDFASLNKVLRCFFDIAVDGKMSGRVVIHLRPDVAPKMCANFVALCTGELGYGYKGCKIFKAIADSHIIGGDFEKNNGSGGHSIYNNKGLFLADDCGLRDEKGAVRMKGMGTDERTGGGWVGSQFHIWVKDREFKTYTRTLVIGKIIEGLELCKLISNFRTYLNERGTYIIRNDIVIQNCGKL</sequence>
<feature type="domain" description="PPIase cyclophilin-type" evidence="1">
    <location>
        <begin position="343"/>
        <end position="512"/>
    </location>
</feature>
<dbReference type="InterPro" id="IPR029000">
    <property type="entry name" value="Cyclophilin-like_dom_sf"/>
</dbReference>
<evidence type="ECO:0000313" key="3">
    <source>
        <dbReference type="Proteomes" id="UP000502823"/>
    </source>
</evidence>
<dbReference type="AlphaFoldDB" id="A0A6L2PDB0"/>
<proteinExistence type="predicted"/>
<comment type="caution">
    <text evidence="2">The sequence shown here is derived from an EMBL/GenBank/DDBJ whole genome shotgun (WGS) entry which is preliminary data.</text>
</comment>
<dbReference type="InParanoid" id="A0A6L2PDB0"/>
<dbReference type="EMBL" id="BLKM01000233">
    <property type="protein sequence ID" value="GFG30549.1"/>
    <property type="molecule type" value="Genomic_DNA"/>
</dbReference>
<name>A0A6L2PDB0_COPFO</name>
<dbReference type="Pfam" id="PF00160">
    <property type="entry name" value="Pro_isomerase"/>
    <property type="match status" value="1"/>
</dbReference>
<evidence type="ECO:0000259" key="1">
    <source>
        <dbReference type="PROSITE" id="PS50072"/>
    </source>
</evidence>
<keyword evidence="3" id="KW-1185">Reference proteome</keyword>
<dbReference type="GO" id="GO:0003755">
    <property type="term" value="F:peptidyl-prolyl cis-trans isomerase activity"/>
    <property type="evidence" value="ECO:0007669"/>
    <property type="project" value="InterPro"/>
</dbReference>
<accession>A0A6L2PDB0</accession>
<reference evidence="3" key="1">
    <citation type="submission" date="2020-01" db="EMBL/GenBank/DDBJ databases">
        <title>Draft genome sequence of the Termite Coptotermes fromosanus.</title>
        <authorList>
            <person name="Itakura S."/>
            <person name="Yosikawa Y."/>
            <person name="Umezawa K."/>
        </authorList>
    </citation>
    <scope>NUCLEOTIDE SEQUENCE [LARGE SCALE GENOMIC DNA]</scope>
</reference>
<dbReference type="PANTHER" id="PTHR11071">
    <property type="entry name" value="PEPTIDYL-PROLYL CIS-TRANS ISOMERASE"/>
    <property type="match status" value="1"/>
</dbReference>
<gene>
    <name evidence="2" type="ORF">Cfor_10833</name>
</gene>
<dbReference type="OrthoDB" id="252722at2759"/>